<dbReference type="GO" id="GO:0017000">
    <property type="term" value="P:antibiotic biosynthetic process"/>
    <property type="evidence" value="ECO:0007669"/>
    <property type="project" value="UniProtKB-ARBA"/>
</dbReference>
<proteinExistence type="predicted"/>
<dbReference type="Pfam" id="PF06722">
    <property type="entry name" value="EryCIII-like_C"/>
    <property type="match status" value="1"/>
</dbReference>
<evidence type="ECO:0000256" key="1">
    <source>
        <dbReference type="ARBA" id="ARBA00022679"/>
    </source>
</evidence>
<dbReference type="InterPro" id="IPR010610">
    <property type="entry name" value="EryCIII-like_C"/>
</dbReference>
<gene>
    <name evidence="3" type="ORF">SAMN04488505_102282</name>
</gene>
<evidence type="ECO:0000313" key="3">
    <source>
        <dbReference type="EMBL" id="SEL44349.1"/>
    </source>
</evidence>
<dbReference type="InterPro" id="IPR050426">
    <property type="entry name" value="Glycosyltransferase_28"/>
</dbReference>
<feature type="domain" description="Erythromycin biosynthesis protein CIII-like C-terminal" evidence="2">
    <location>
        <begin position="265"/>
        <end position="373"/>
    </location>
</feature>
<reference evidence="3 4" key="1">
    <citation type="submission" date="2016-10" db="EMBL/GenBank/DDBJ databases">
        <authorList>
            <person name="de Groot N.N."/>
        </authorList>
    </citation>
    <scope>NUCLEOTIDE SEQUENCE [LARGE SCALE GENOMIC DNA]</scope>
    <source>
        <strain evidence="3 4">DSM 21039</strain>
    </source>
</reference>
<organism evidence="3 4">
    <name type="scientific">Chitinophaga rupis</name>
    <dbReference type="NCBI Taxonomy" id="573321"/>
    <lineage>
        <taxon>Bacteria</taxon>
        <taxon>Pseudomonadati</taxon>
        <taxon>Bacteroidota</taxon>
        <taxon>Chitinophagia</taxon>
        <taxon>Chitinophagales</taxon>
        <taxon>Chitinophagaceae</taxon>
        <taxon>Chitinophaga</taxon>
    </lineage>
</organism>
<dbReference type="STRING" id="573321.SAMN04488505_102282"/>
<dbReference type="InterPro" id="IPR002213">
    <property type="entry name" value="UDP_glucos_trans"/>
</dbReference>
<keyword evidence="4" id="KW-1185">Reference proteome</keyword>
<name>A0A1H7Q972_9BACT</name>
<dbReference type="RefSeq" id="WP_089909247.1">
    <property type="nucleotide sequence ID" value="NZ_FOBB01000002.1"/>
</dbReference>
<protein>
    <submittedName>
        <fullName evidence="3">Glycosyltransferase, MGT family</fullName>
    </submittedName>
</protein>
<accession>A0A1H7Q972</accession>
<dbReference type="CDD" id="cd03784">
    <property type="entry name" value="GT1_Gtf-like"/>
    <property type="match status" value="1"/>
</dbReference>
<dbReference type="OrthoDB" id="764352at2"/>
<dbReference type="SUPFAM" id="SSF53756">
    <property type="entry name" value="UDP-Glycosyltransferase/glycogen phosphorylase"/>
    <property type="match status" value="1"/>
</dbReference>
<keyword evidence="1 3" id="KW-0808">Transferase</keyword>
<dbReference type="AlphaFoldDB" id="A0A1H7Q972"/>
<dbReference type="PROSITE" id="PS00375">
    <property type="entry name" value="UDPGT"/>
    <property type="match status" value="1"/>
</dbReference>
<dbReference type="GO" id="GO:0016758">
    <property type="term" value="F:hexosyltransferase activity"/>
    <property type="evidence" value="ECO:0007669"/>
    <property type="project" value="UniProtKB-ARBA"/>
</dbReference>
<dbReference type="PANTHER" id="PTHR48050">
    <property type="entry name" value="STEROL 3-BETA-GLUCOSYLTRANSFERASE"/>
    <property type="match status" value="1"/>
</dbReference>
<dbReference type="GO" id="GO:0008194">
    <property type="term" value="F:UDP-glycosyltransferase activity"/>
    <property type="evidence" value="ECO:0007669"/>
    <property type="project" value="InterPro"/>
</dbReference>
<dbReference type="InterPro" id="IPR035595">
    <property type="entry name" value="UDP_glycos_trans_CS"/>
</dbReference>
<sequence length="398" mass="44311">MKKYLFVVPPFFGHISPTLSVGASLLARGHKVAWVGIQEIAAKHVPAGGEFIVPHAELEEHLPEIQRILKRQDDGPHISGAETLKLALEETYMPFCRFIMKGLERIVDEFQPDVIVSDCITFAGAICAHNKGIPCVTTTPVPPDVGGDAMSAPKVHAWWVHNILSLQQEFGIYTPQAIVNSNQLNLVFTSQTFANVPNAPAHMKFVGPVKGRPNETPFDWERLRKVTTPKVYVSLGTLLVDIRKEFFSKLIEAFADQPLTIIAATSPDIFETWPDNFIVQGFVPQSELMAEMDAVICHGGFNTVNDTFVNGLPMLITPIAYDHFHTASLIEKAGCGIKLRYKRLRVNDLKTAMWELLNNPQYRRAAQRIRETFVQAGGNDKAVEYLESFAAEAKMVAF</sequence>
<dbReference type="PANTHER" id="PTHR48050:SF13">
    <property type="entry name" value="STEROL 3-BETA-GLUCOSYLTRANSFERASE UGT80A2"/>
    <property type="match status" value="1"/>
</dbReference>
<dbReference type="Proteomes" id="UP000198984">
    <property type="component" value="Unassembled WGS sequence"/>
</dbReference>
<evidence type="ECO:0000259" key="2">
    <source>
        <dbReference type="Pfam" id="PF06722"/>
    </source>
</evidence>
<dbReference type="EMBL" id="FOBB01000002">
    <property type="protein sequence ID" value="SEL44349.1"/>
    <property type="molecule type" value="Genomic_DNA"/>
</dbReference>
<dbReference type="Gene3D" id="3.40.50.2000">
    <property type="entry name" value="Glycogen Phosphorylase B"/>
    <property type="match status" value="2"/>
</dbReference>
<evidence type="ECO:0000313" key="4">
    <source>
        <dbReference type="Proteomes" id="UP000198984"/>
    </source>
</evidence>